<comment type="caution">
    <text evidence="2">The sequence shown here is derived from an EMBL/GenBank/DDBJ whole genome shotgun (WGS) entry which is preliminary data.</text>
</comment>
<dbReference type="AlphaFoldDB" id="A0A9Q1JR77"/>
<evidence type="ECO:0000256" key="1">
    <source>
        <dbReference type="SAM" id="Phobius"/>
    </source>
</evidence>
<dbReference type="Proteomes" id="UP001153076">
    <property type="component" value="Unassembled WGS sequence"/>
</dbReference>
<proteinExistence type="predicted"/>
<reference evidence="2" key="1">
    <citation type="submission" date="2022-04" db="EMBL/GenBank/DDBJ databases">
        <title>Carnegiea gigantea Genome sequencing and assembly v2.</title>
        <authorList>
            <person name="Copetti D."/>
            <person name="Sanderson M.J."/>
            <person name="Burquez A."/>
            <person name="Wojciechowski M.F."/>
        </authorList>
    </citation>
    <scope>NUCLEOTIDE SEQUENCE</scope>
    <source>
        <strain evidence="2">SGP5-SGP5p</strain>
        <tissue evidence="2">Aerial part</tissue>
    </source>
</reference>
<keyword evidence="3" id="KW-1185">Reference proteome</keyword>
<accession>A0A9Q1JR77</accession>
<name>A0A9Q1JR77_9CARY</name>
<evidence type="ECO:0000313" key="2">
    <source>
        <dbReference type="EMBL" id="KAJ8429559.1"/>
    </source>
</evidence>
<organism evidence="2 3">
    <name type="scientific">Carnegiea gigantea</name>
    <dbReference type="NCBI Taxonomy" id="171969"/>
    <lineage>
        <taxon>Eukaryota</taxon>
        <taxon>Viridiplantae</taxon>
        <taxon>Streptophyta</taxon>
        <taxon>Embryophyta</taxon>
        <taxon>Tracheophyta</taxon>
        <taxon>Spermatophyta</taxon>
        <taxon>Magnoliopsida</taxon>
        <taxon>eudicotyledons</taxon>
        <taxon>Gunneridae</taxon>
        <taxon>Pentapetalae</taxon>
        <taxon>Caryophyllales</taxon>
        <taxon>Cactineae</taxon>
        <taxon>Cactaceae</taxon>
        <taxon>Cactoideae</taxon>
        <taxon>Echinocereeae</taxon>
        <taxon>Carnegiea</taxon>
    </lineage>
</organism>
<protein>
    <submittedName>
        <fullName evidence="2">Uncharacterized protein</fullName>
    </submittedName>
</protein>
<feature type="transmembrane region" description="Helical" evidence="1">
    <location>
        <begin position="137"/>
        <end position="156"/>
    </location>
</feature>
<dbReference type="EMBL" id="JAKOGI010000884">
    <property type="protein sequence ID" value="KAJ8429559.1"/>
    <property type="molecule type" value="Genomic_DNA"/>
</dbReference>
<evidence type="ECO:0000313" key="3">
    <source>
        <dbReference type="Proteomes" id="UP001153076"/>
    </source>
</evidence>
<gene>
    <name evidence="2" type="ORF">Cgig2_010272</name>
</gene>
<sequence length="158" mass="18268">MTSITGSYVVVLIDTRVGSRNTRRLLNEAYALNYHYREPLGFVGRVVILWDNFKVEVSGFTGHDIDMSCILKLRTPVNHHRLRYPERVNEVIDDLVHKHALESDWVLGDRNTQLWTLKDDMRIDAKRRGEVETLRKLLGVAIVVIAIRLAIGMRWMSA</sequence>
<keyword evidence="1" id="KW-1133">Transmembrane helix</keyword>
<keyword evidence="1" id="KW-0472">Membrane</keyword>
<keyword evidence="1" id="KW-0812">Transmembrane</keyword>